<evidence type="ECO:0000313" key="7">
    <source>
        <dbReference type="Proteomes" id="UP001196413"/>
    </source>
</evidence>
<keyword evidence="3 5" id="KW-1133">Transmembrane helix</keyword>
<feature type="transmembrane region" description="Helical" evidence="5">
    <location>
        <begin position="83"/>
        <end position="103"/>
    </location>
</feature>
<evidence type="ECO:0000256" key="2">
    <source>
        <dbReference type="ARBA" id="ARBA00022692"/>
    </source>
</evidence>
<evidence type="ECO:0000313" key="6">
    <source>
        <dbReference type="EMBL" id="KAJ1353824.1"/>
    </source>
</evidence>
<keyword evidence="2 5" id="KW-0812">Transmembrane</keyword>
<dbReference type="InterPro" id="IPR005178">
    <property type="entry name" value="Ostalpha/TMEM184C"/>
</dbReference>
<evidence type="ECO:0000256" key="5">
    <source>
        <dbReference type="SAM" id="Phobius"/>
    </source>
</evidence>
<dbReference type="Pfam" id="PF03619">
    <property type="entry name" value="Solute_trans_a"/>
    <property type="match status" value="1"/>
</dbReference>
<comment type="caution">
    <text evidence="6">The sequence shown here is derived from an EMBL/GenBank/DDBJ whole genome shotgun (WGS) entry which is preliminary data.</text>
</comment>
<gene>
    <name evidence="6" type="primary">OSTA3_1</name>
    <name evidence="6" type="ORF">KIN20_010585</name>
</gene>
<proteinExistence type="predicted"/>
<name>A0AAD5MU75_PARTN</name>
<evidence type="ECO:0000256" key="4">
    <source>
        <dbReference type="ARBA" id="ARBA00023136"/>
    </source>
</evidence>
<feature type="transmembrane region" description="Helical" evidence="5">
    <location>
        <begin position="46"/>
        <end position="71"/>
    </location>
</feature>
<accession>A0AAD5MU75</accession>
<dbReference type="PANTHER" id="PTHR23423">
    <property type="entry name" value="ORGANIC SOLUTE TRANSPORTER-RELATED"/>
    <property type="match status" value="1"/>
</dbReference>
<organism evidence="6 7">
    <name type="scientific">Parelaphostrongylus tenuis</name>
    <name type="common">Meningeal worm</name>
    <dbReference type="NCBI Taxonomy" id="148309"/>
    <lineage>
        <taxon>Eukaryota</taxon>
        <taxon>Metazoa</taxon>
        <taxon>Ecdysozoa</taxon>
        <taxon>Nematoda</taxon>
        <taxon>Chromadorea</taxon>
        <taxon>Rhabditida</taxon>
        <taxon>Rhabditina</taxon>
        <taxon>Rhabditomorpha</taxon>
        <taxon>Strongyloidea</taxon>
        <taxon>Metastrongylidae</taxon>
        <taxon>Parelaphostrongylus</taxon>
    </lineage>
</organism>
<keyword evidence="4 5" id="KW-0472">Membrane</keyword>
<dbReference type="SMART" id="SM01417">
    <property type="entry name" value="Solute_trans_a"/>
    <property type="match status" value="1"/>
</dbReference>
<dbReference type="GO" id="GO:0016020">
    <property type="term" value="C:membrane"/>
    <property type="evidence" value="ECO:0007669"/>
    <property type="project" value="UniProtKB-SubCell"/>
</dbReference>
<feature type="transmembrane region" description="Helical" evidence="5">
    <location>
        <begin position="115"/>
        <end position="133"/>
    </location>
</feature>
<evidence type="ECO:0000256" key="3">
    <source>
        <dbReference type="ARBA" id="ARBA00022989"/>
    </source>
</evidence>
<protein>
    <submittedName>
        <fullName evidence="6">Organic solute transporter alpha-like protein 3, variant 2</fullName>
    </submittedName>
</protein>
<evidence type="ECO:0000256" key="1">
    <source>
        <dbReference type="ARBA" id="ARBA00004141"/>
    </source>
</evidence>
<dbReference type="Proteomes" id="UP001196413">
    <property type="component" value="Unassembled WGS sequence"/>
</dbReference>
<comment type="subcellular location">
    <subcellularLocation>
        <location evidence="1">Membrane</location>
        <topology evidence="1">Multi-pass membrane protein</topology>
    </subcellularLocation>
</comment>
<dbReference type="AlphaFoldDB" id="A0AAD5MU75"/>
<dbReference type="EMBL" id="JAHQIW010001859">
    <property type="protein sequence ID" value="KAJ1353824.1"/>
    <property type="molecule type" value="Genomic_DNA"/>
</dbReference>
<feature type="transmembrane region" description="Helical" evidence="5">
    <location>
        <begin position="287"/>
        <end position="310"/>
    </location>
</feature>
<feature type="transmembrane region" description="Helical" evidence="5">
    <location>
        <begin position="212"/>
        <end position="232"/>
    </location>
</feature>
<reference evidence="6" key="1">
    <citation type="submission" date="2021-06" db="EMBL/GenBank/DDBJ databases">
        <title>Parelaphostrongylus tenuis whole genome reference sequence.</title>
        <authorList>
            <person name="Garwood T.J."/>
            <person name="Larsen P.A."/>
            <person name="Fountain-Jones N.M."/>
            <person name="Garbe J.R."/>
            <person name="Macchietto M.G."/>
            <person name="Kania S.A."/>
            <person name="Gerhold R.W."/>
            <person name="Richards J.E."/>
            <person name="Wolf T.M."/>
        </authorList>
    </citation>
    <scope>NUCLEOTIDE SEQUENCE</scope>
    <source>
        <strain evidence="6">MNPRO001-30</strain>
        <tissue evidence="6">Meninges</tissue>
    </source>
</reference>
<keyword evidence="7" id="KW-1185">Reference proteome</keyword>
<sequence length="356" mass="40089">MEYTSEAPSVVEQIDSIMRPSDTNCSGRSGAPSAKEFLTNLERFQVVLLTIAGVFALTVFGLAFVHWYHVYSFVSIETRRNKLYWLITLFPVSTVCCLIGMIAPRTSLIMTSLGILYYLMCLFVIVSLCRHLFGGRKSFSKSLRFDSRLINFQSPPFCCVMPCLPTAQSSERNIRRLEWLVLQAPVIRALIMVCDIIAVAEMRESAKAFLRYSNIFAVGSLLLAIFGVHTLARVTSNKLSDYCFMTIFRFVDVSLLFFTSQEPIIFQNILRLDLIKCGRLLSAQENASFMCNFVIICEMSILSVLATILLTPRRNAMFDNCGASETSPPLHGIEESDTVDNNNLQSRIRDTHVIAT</sequence>